<dbReference type="Proteomes" id="UP000824890">
    <property type="component" value="Unassembled WGS sequence"/>
</dbReference>
<gene>
    <name evidence="2" type="ORF">HID58_010173</name>
</gene>
<feature type="domain" description="Neprosin PEP catalytic" evidence="1">
    <location>
        <begin position="339"/>
        <end position="450"/>
    </location>
</feature>
<comment type="caution">
    <text evidence="2">The sequence shown here is derived from an EMBL/GenBank/DDBJ whole genome shotgun (WGS) entry which is preliminary data.</text>
</comment>
<keyword evidence="3" id="KW-1185">Reference proteome</keyword>
<dbReference type="PANTHER" id="PTHR31589:SF220">
    <property type="entry name" value="NEPROSIN DOMAIN-CONTAINING PROTEIN"/>
    <property type="match status" value="1"/>
</dbReference>
<reference evidence="2 3" key="1">
    <citation type="submission" date="2021-05" db="EMBL/GenBank/DDBJ databases">
        <title>Genome Assembly of Synthetic Allotetraploid Brassica napus Reveals Homoeologous Exchanges between Subgenomes.</title>
        <authorList>
            <person name="Davis J.T."/>
        </authorList>
    </citation>
    <scope>NUCLEOTIDE SEQUENCE [LARGE SCALE GENOMIC DNA]</scope>
    <source>
        <strain evidence="3">cv. Da-Ae</strain>
        <tissue evidence="2">Seedling</tissue>
    </source>
</reference>
<evidence type="ECO:0000313" key="3">
    <source>
        <dbReference type="Proteomes" id="UP000824890"/>
    </source>
</evidence>
<sequence>MIRETPSDYPIMKKVQKKSILPTSEAQISTAKCEIGTVPIRQKGAISNHQRTPKTSTNSTFTPQHEYAEASVYAPPKLYGTRATMNLWNPLVEDSAAELSISQIWLSSVDDTHDLNTIEVGWQSDGYNITGGYNLEEPGFIQISNNIVLGGSITPISSFGGSQYEMTILVWKDRKSGNWWLSVGSNNTIIGYWPREIFTSLADHAVAVDWGGEIVNSRRFGRHTKTEMGSGHSPEEGFGKASYFRNIETVDCNNTFQSSQVIHPHAEITNYKISVFRTDDWGTSFFYGGSGSSHTHSGVAPLKYPIMNKVQNKSIWPTSEAKISMANYGIITFPRRQDEVGYWPVEIFTSLADHAETIEWGGEIVNSQSFYRHRKTHMGSGHFPDEGFENSGYFCNLEVVYDNNSNNSIQSIQNLKGITTNPECYKIKDLRTREWDTHFFFGGLGFRHADSVATKNETIQ</sequence>
<accession>A0ABQ8DUN9</accession>
<feature type="domain" description="Neprosin PEP catalytic" evidence="1">
    <location>
        <begin position="59"/>
        <end position="294"/>
    </location>
</feature>
<organism evidence="2 3">
    <name type="scientific">Brassica napus</name>
    <name type="common">Rape</name>
    <dbReference type="NCBI Taxonomy" id="3708"/>
    <lineage>
        <taxon>Eukaryota</taxon>
        <taxon>Viridiplantae</taxon>
        <taxon>Streptophyta</taxon>
        <taxon>Embryophyta</taxon>
        <taxon>Tracheophyta</taxon>
        <taxon>Spermatophyta</taxon>
        <taxon>Magnoliopsida</taxon>
        <taxon>eudicotyledons</taxon>
        <taxon>Gunneridae</taxon>
        <taxon>Pentapetalae</taxon>
        <taxon>rosids</taxon>
        <taxon>malvids</taxon>
        <taxon>Brassicales</taxon>
        <taxon>Brassicaceae</taxon>
        <taxon>Brassiceae</taxon>
        <taxon>Brassica</taxon>
    </lineage>
</organism>
<protein>
    <recommendedName>
        <fullName evidence="1">Neprosin PEP catalytic domain-containing protein</fullName>
    </recommendedName>
</protein>
<dbReference type="Pfam" id="PF03080">
    <property type="entry name" value="Neprosin"/>
    <property type="match status" value="2"/>
</dbReference>
<dbReference type="PANTHER" id="PTHR31589">
    <property type="entry name" value="PROTEIN, PUTATIVE (DUF239)-RELATED-RELATED"/>
    <property type="match status" value="1"/>
</dbReference>
<dbReference type="InterPro" id="IPR053168">
    <property type="entry name" value="Glutamic_endopeptidase"/>
</dbReference>
<dbReference type="InterPro" id="IPR004314">
    <property type="entry name" value="Neprosin"/>
</dbReference>
<evidence type="ECO:0000313" key="2">
    <source>
        <dbReference type="EMBL" id="KAH0933056.1"/>
    </source>
</evidence>
<dbReference type="EMBL" id="JAGKQM010000003">
    <property type="protein sequence ID" value="KAH0933056.1"/>
    <property type="molecule type" value="Genomic_DNA"/>
</dbReference>
<dbReference type="PROSITE" id="PS52045">
    <property type="entry name" value="NEPROSIN_PEP_CD"/>
    <property type="match status" value="2"/>
</dbReference>
<evidence type="ECO:0000259" key="1">
    <source>
        <dbReference type="PROSITE" id="PS52045"/>
    </source>
</evidence>
<name>A0ABQ8DUN9_BRANA</name>
<proteinExistence type="predicted"/>